<dbReference type="InterPro" id="IPR018545">
    <property type="entry name" value="Btz_dom"/>
</dbReference>
<feature type="compositionally biased region" description="Pro residues" evidence="13">
    <location>
        <begin position="445"/>
        <end position="457"/>
    </location>
</feature>
<proteinExistence type="inferred from homology"/>
<keyword evidence="6" id="KW-0507">mRNA processing</keyword>
<dbReference type="OrthoDB" id="5413466at2759"/>
<evidence type="ECO:0000259" key="14">
    <source>
        <dbReference type="SMART" id="SM01044"/>
    </source>
</evidence>
<feature type="region of interest" description="Disordered" evidence="13">
    <location>
        <begin position="421"/>
        <end position="473"/>
    </location>
</feature>
<evidence type="ECO:0000256" key="11">
    <source>
        <dbReference type="ARBA" id="ARBA00023187"/>
    </source>
</evidence>
<comment type="subcellular location">
    <subcellularLocation>
        <location evidence="2">Cytoplasm</location>
    </subcellularLocation>
    <subcellularLocation>
        <location evidence="1">Nucleus</location>
    </subcellularLocation>
</comment>
<evidence type="ECO:0000256" key="8">
    <source>
        <dbReference type="ARBA" id="ARBA00022845"/>
    </source>
</evidence>
<feature type="compositionally biased region" description="Low complexity" evidence="13">
    <location>
        <begin position="136"/>
        <end position="151"/>
    </location>
</feature>
<dbReference type="AlphaFoldDB" id="A0A6A6SRM0"/>
<dbReference type="GO" id="GO:0005737">
    <property type="term" value="C:cytoplasm"/>
    <property type="evidence" value="ECO:0007669"/>
    <property type="project" value="UniProtKB-SubCell"/>
</dbReference>
<keyword evidence="10" id="KW-0866">Nonsense-mediated mRNA decay</keyword>
<evidence type="ECO:0000256" key="4">
    <source>
        <dbReference type="ARBA" id="ARBA00022448"/>
    </source>
</evidence>
<dbReference type="SMART" id="SM01044">
    <property type="entry name" value="Btz"/>
    <property type="match status" value="1"/>
</dbReference>
<accession>A0A6A6SRM0</accession>
<feature type="region of interest" description="Disordered" evidence="13">
    <location>
        <begin position="528"/>
        <end position="557"/>
    </location>
</feature>
<evidence type="ECO:0000256" key="13">
    <source>
        <dbReference type="SAM" id="MobiDB-lite"/>
    </source>
</evidence>
<reference evidence="15" key="1">
    <citation type="journal article" date="2020" name="Stud. Mycol.">
        <title>101 Dothideomycetes genomes: a test case for predicting lifestyles and emergence of pathogens.</title>
        <authorList>
            <person name="Haridas S."/>
            <person name="Albert R."/>
            <person name="Binder M."/>
            <person name="Bloem J."/>
            <person name="Labutti K."/>
            <person name="Salamov A."/>
            <person name="Andreopoulos B."/>
            <person name="Baker S."/>
            <person name="Barry K."/>
            <person name="Bills G."/>
            <person name="Bluhm B."/>
            <person name="Cannon C."/>
            <person name="Castanera R."/>
            <person name="Culley D."/>
            <person name="Daum C."/>
            <person name="Ezra D."/>
            <person name="Gonzalez J."/>
            <person name="Henrissat B."/>
            <person name="Kuo A."/>
            <person name="Liang C."/>
            <person name="Lipzen A."/>
            <person name="Lutzoni F."/>
            <person name="Magnuson J."/>
            <person name="Mondo S."/>
            <person name="Nolan M."/>
            <person name="Ohm R."/>
            <person name="Pangilinan J."/>
            <person name="Park H.-J."/>
            <person name="Ramirez L."/>
            <person name="Alfaro M."/>
            <person name="Sun H."/>
            <person name="Tritt A."/>
            <person name="Yoshinaga Y."/>
            <person name="Zwiers L.-H."/>
            <person name="Turgeon B."/>
            <person name="Goodwin S."/>
            <person name="Spatafora J."/>
            <person name="Crous P."/>
            <person name="Grigoriev I."/>
        </authorList>
    </citation>
    <scope>NUCLEOTIDE SEQUENCE</scope>
    <source>
        <strain evidence="15">CBS 122681</strain>
    </source>
</reference>
<keyword evidence="11" id="KW-0508">mRNA splicing</keyword>
<evidence type="ECO:0000256" key="12">
    <source>
        <dbReference type="ARBA" id="ARBA00023242"/>
    </source>
</evidence>
<feature type="region of interest" description="Disordered" evidence="13">
    <location>
        <begin position="1"/>
        <end position="100"/>
    </location>
</feature>
<evidence type="ECO:0000256" key="7">
    <source>
        <dbReference type="ARBA" id="ARBA00022816"/>
    </source>
</evidence>
<feature type="compositionally biased region" description="Polar residues" evidence="13">
    <location>
        <begin position="458"/>
        <end position="471"/>
    </location>
</feature>
<feature type="domain" description="Btz" evidence="14">
    <location>
        <begin position="137"/>
        <end position="264"/>
    </location>
</feature>
<evidence type="ECO:0000256" key="9">
    <source>
        <dbReference type="ARBA" id="ARBA00022884"/>
    </source>
</evidence>
<evidence type="ECO:0000256" key="3">
    <source>
        <dbReference type="ARBA" id="ARBA00009548"/>
    </source>
</evidence>
<evidence type="ECO:0000256" key="6">
    <source>
        <dbReference type="ARBA" id="ARBA00022664"/>
    </source>
</evidence>
<keyword evidence="7" id="KW-0509">mRNA transport</keyword>
<feature type="region of interest" description="Disordered" evidence="13">
    <location>
        <begin position="243"/>
        <end position="263"/>
    </location>
</feature>
<feature type="compositionally biased region" description="Basic residues" evidence="13">
    <location>
        <begin position="1"/>
        <end position="14"/>
    </location>
</feature>
<sequence length="713" mass="76660">MAAPRKRMNLARRRRLDEEGDDMSVATEVADDSQSDISVPSDIDEDADADNSDLSEVDSSRSLTDGKPKAKSNGATRAAKPRADAANGRAPSPPIVRSDATFTASKSTEMMLNGLKMADRSAGDDVVDFETGSLAVAPPSAAAGAPSARPESFAERKRREHDEYKKKRDSDPAFIPNRGVFFMHDQRSAPGQGGFRQFGPRGGARGGRGGAVIGGPFSPANLRAQAAEATDAPWQHDLHETVTAPAPAPQHPNGPQAGVPVEPAFSTFPQAARAPAVPAPKPPQTRNFSTTVHTHNALVRVFLPEMKAPILFQNVPIKQHTRLPNHRPPLRRDKPVRISLPPSPPRYIFPTVDRSFIFIPRALRPNQQGGFRGRGRNFGSFGAGFSSRRTSAYGGSVYSPSVAMSRRSSLAREMGRDSLVSPAGSIMSRTGGFADPSRPVVRLPPGGPKLPMGPPMISPQTGTPIGQQTYPLPQKPAFRENWQGQLPMHQPRPQKAVSVAGIESPASMTFNPPQQQEQQPFHQQVPAHINGNAPAADQQSAYPHTRQLSFSQGSAGTPLSNIPERAIHAPAFQPFQPSAFQPQGYPMPPGYYYPQNGAQPFVPPAGMVPMFVPNAQQPGYVVPMPAPTAPAPPAPTGQPSMVAYEQNGMTYYVDPSQMPQMPQMYPQPPLEGFQQPSYAVPGMGGMMTPSPEGAAYYYPQQMQAAAGVYYPPQ</sequence>
<keyword evidence="12" id="KW-0539">Nucleus</keyword>
<keyword evidence="16" id="KW-1185">Reference proteome</keyword>
<feature type="compositionally biased region" description="Acidic residues" evidence="13">
    <location>
        <begin position="42"/>
        <end position="56"/>
    </location>
</feature>
<name>A0A6A6SRM0_9PLEO</name>
<evidence type="ECO:0000313" key="15">
    <source>
        <dbReference type="EMBL" id="KAF2649667.1"/>
    </source>
</evidence>
<comment type="similarity">
    <text evidence="3">Belongs to the CASC3 family.</text>
</comment>
<dbReference type="EMBL" id="MU004483">
    <property type="protein sequence ID" value="KAF2649667.1"/>
    <property type="molecule type" value="Genomic_DNA"/>
</dbReference>
<protein>
    <recommendedName>
        <fullName evidence="14">Btz domain-containing protein</fullName>
    </recommendedName>
</protein>
<dbReference type="GO" id="GO:0006417">
    <property type="term" value="P:regulation of translation"/>
    <property type="evidence" value="ECO:0007669"/>
    <property type="project" value="UniProtKB-KW"/>
</dbReference>
<dbReference type="GO" id="GO:0035145">
    <property type="term" value="C:exon-exon junction complex"/>
    <property type="evidence" value="ECO:0007669"/>
    <property type="project" value="InterPro"/>
</dbReference>
<gene>
    <name evidence="15" type="ORF">K491DRAFT_610294</name>
</gene>
<keyword evidence="9" id="KW-0694">RNA-binding</keyword>
<feature type="compositionally biased region" description="Polar residues" evidence="13">
    <location>
        <begin position="537"/>
        <end position="557"/>
    </location>
</feature>
<dbReference type="GO" id="GO:0006397">
    <property type="term" value="P:mRNA processing"/>
    <property type="evidence" value="ECO:0007669"/>
    <property type="project" value="UniProtKB-KW"/>
</dbReference>
<evidence type="ECO:0000313" key="16">
    <source>
        <dbReference type="Proteomes" id="UP000799324"/>
    </source>
</evidence>
<organism evidence="15 16">
    <name type="scientific">Lophiostoma macrostomum CBS 122681</name>
    <dbReference type="NCBI Taxonomy" id="1314788"/>
    <lineage>
        <taxon>Eukaryota</taxon>
        <taxon>Fungi</taxon>
        <taxon>Dikarya</taxon>
        <taxon>Ascomycota</taxon>
        <taxon>Pezizomycotina</taxon>
        <taxon>Dothideomycetes</taxon>
        <taxon>Pleosporomycetidae</taxon>
        <taxon>Pleosporales</taxon>
        <taxon>Lophiostomataceae</taxon>
        <taxon>Lophiostoma</taxon>
    </lineage>
</organism>
<dbReference type="Proteomes" id="UP000799324">
    <property type="component" value="Unassembled WGS sequence"/>
</dbReference>
<dbReference type="GO" id="GO:0008380">
    <property type="term" value="P:RNA splicing"/>
    <property type="evidence" value="ECO:0007669"/>
    <property type="project" value="UniProtKB-KW"/>
</dbReference>
<evidence type="ECO:0000256" key="1">
    <source>
        <dbReference type="ARBA" id="ARBA00004123"/>
    </source>
</evidence>
<evidence type="ECO:0000256" key="2">
    <source>
        <dbReference type="ARBA" id="ARBA00004496"/>
    </source>
</evidence>
<dbReference type="GO" id="GO:0000184">
    <property type="term" value="P:nuclear-transcribed mRNA catabolic process, nonsense-mediated decay"/>
    <property type="evidence" value="ECO:0007669"/>
    <property type="project" value="UniProtKB-KW"/>
</dbReference>
<keyword evidence="5" id="KW-0963">Cytoplasm</keyword>
<keyword evidence="8" id="KW-0810">Translation regulation</keyword>
<feature type="region of interest" description="Disordered" evidence="13">
    <location>
        <begin position="136"/>
        <end position="176"/>
    </location>
</feature>
<feature type="region of interest" description="Disordered" evidence="13">
    <location>
        <begin position="322"/>
        <end position="342"/>
    </location>
</feature>
<evidence type="ECO:0000256" key="10">
    <source>
        <dbReference type="ARBA" id="ARBA00023161"/>
    </source>
</evidence>
<dbReference type="GO" id="GO:0003729">
    <property type="term" value="F:mRNA binding"/>
    <property type="evidence" value="ECO:0007669"/>
    <property type="project" value="InterPro"/>
</dbReference>
<evidence type="ECO:0000256" key="5">
    <source>
        <dbReference type="ARBA" id="ARBA00022490"/>
    </source>
</evidence>
<feature type="compositionally biased region" description="Basic and acidic residues" evidence="13">
    <location>
        <begin position="152"/>
        <end position="171"/>
    </location>
</feature>
<dbReference type="Pfam" id="PF09405">
    <property type="entry name" value="Btz"/>
    <property type="match status" value="1"/>
</dbReference>
<keyword evidence="4" id="KW-0813">Transport</keyword>
<dbReference type="GO" id="GO:0051028">
    <property type="term" value="P:mRNA transport"/>
    <property type="evidence" value="ECO:0007669"/>
    <property type="project" value="UniProtKB-KW"/>
</dbReference>